<accession>A0AAD1UNI3</accession>
<evidence type="ECO:0000313" key="6">
    <source>
        <dbReference type="Proteomes" id="UP001295684"/>
    </source>
</evidence>
<feature type="chain" id="PRO_5042122635" description="Folate receptor-like domain-containing protein" evidence="3">
    <location>
        <begin position="19"/>
        <end position="238"/>
    </location>
</feature>
<keyword evidence="6" id="KW-1185">Reference proteome</keyword>
<dbReference type="Pfam" id="PF03024">
    <property type="entry name" value="Folate_rec"/>
    <property type="match status" value="1"/>
</dbReference>
<organism evidence="5 6">
    <name type="scientific">Euplotes crassus</name>
    <dbReference type="NCBI Taxonomy" id="5936"/>
    <lineage>
        <taxon>Eukaryota</taxon>
        <taxon>Sar</taxon>
        <taxon>Alveolata</taxon>
        <taxon>Ciliophora</taxon>
        <taxon>Intramacronucleata</taxon>
        <taxon>Spirotrichea</taxon>
        <taxon>Hypotrichia</taxon>
        <taxon>Euplotida</taxon>
        <taxon>Euplotidae</taxon>
        <taxon>Moneuplotes</taxon>
    </lineage>
</organism>
<evidence type="ECO:0000256" key="2">
    <source>
        <dbReference type="ARBA" id="ARBA00023157"/>
    </source>
</evidence>
<dbReference type="InterPro" id="IPR053305">
    <property type="entry name" value="Folate-binding_rcpt-like"/>
</dbReference>
<dbReference type="InterPro" id="IPR018143">
    <property type="entry name" value="Folate_rcpt-like"/>
</dbReference>
<protein>
    <recommendedName>
        <fullName evidence="4">Folate receptor-like domain-containing protein</fullName>
    </recommendedName>
</protein>
<name>A0AAD1UNI3_EUPCR</name>
<keyword evidence="2" id="KW-1015">Disulfide bond</keyword>
<feature type="signal peptide" evidence="3">
    <location>
        <begin position="1"/>
        <end position="18"/>
    </location>
</feature>
<evidence type="ECO:0000313" key="5">
    <source>
        <dbReference type="EMBL" id="CAI2372134.1"/>
    </source>
</evidence>
<dbReference type="PANTHER" id="PTHR37390:SF1">
    <property type="entry name" value="FOLATE-BINDING PROTEIN 1"/>
    <property type="match status" value="1"/>
</dbReference>
<dbReference type="AlphaFoldDB" id="A0AAD1UNI3"/>
<gene>
    <name evidence="5" type="ORF">ECRASSUSDP1_LOCUS13462</name>
</gene>
<evidence type="ECO:0000256" key="3">
    <source>
        <dbReference type="SAM" id="SignalP"/>
    </source>
</evidence>
<dbReference type="Proteomes" id="UP001295684">
    <property type="component" value="Unassembled WGS sequence"/>
</dbReference>
<reference evidence="5" key="1">
    <citation type="submission" date="2023-07" db="EMBL/GenBank/DDBJ databases">
        <authorList>
            <consortium name="AG Swart"/>
            <person name="Singh M."/>
            <person name="Singh A."/>
            <person name="Seah K."/>
            <person name="Emmerich C."/>
        </authorList>
    </citation>
    <scope>NUCLEOTIDE SEQUENCE</scope>
    <source>
        <strain evidence="5">DP1</strain>
    </source>
</reference>
<feature type="domain" description="Folate receptor-like" evidence="4">
    <location>
        <begin position="50"/>
        <end position="180"/>
    </location>
</feature>
<sequence length="238" mass="27364">MGKILITFCILFFAYVLAGDVDLEKKLQEDEINHNECLASVPILGEYGLKKPEDTGNNATFCFEHSPNTCCNKTDTEFIRKKMSKLRVDSSNISNKCAEISTMNFCSLCDRGVSTGIIQGLCPHQCSEWYEACKDDFFAGGMEIKDHGVEENSFCSKFSPTCTKVKHIYENPTDFCTQMGFTVNFKNDRCYDGISWVEKKEKAKKPEDEELCKRIFKFIKHLFIRAITNRKFKYTKKF</sequence>
<dbReference type="EMBL" id="CAMPGE010013395">
    <property type="protein sequence ID" value="CAI2372134.1"/>
    <property type="molecule type" value="Genomic_DNA"/>
</dbReference>
<evidence type="ECO:0000259" key="4">
    <source>
        <dbReference type="Pfam" id="PF03024"/>
    </source>
</evidence>
<keyword evidence="1 3" id="KW-0732">Signal</keyword>
<evidence type="ECO:0000256" key="1">
    <source>
        <dbReference type="ARBA" id="ARBA00022729"/>
    </source>
</evidence>
<dbReference type="PANTHER" id="PTHR37390">
    <property type="entry name" value="OS02G0592500 PROTEIN"/>
    <property type="match status" value="1"/>
</dbReference>
<comment type="caution">
    <text evidence="5">The sequence shown here is derived from an EMBL/GenBank/DDBJ whole genome shotgun (WGS) entry which is preliminary data.</text>
</comment>
<proteinExistence type="predicted"/>